<organism evidence="1 2">
    <name type="scientific">Thermocoleostomius sinensis A174</name>
    <dbReference type="NCBI Taxonomy" id="2016057"/>
    <lineage>
        <taxon>Bacteria</taxon>
        <taxon>Bacillati</taxon>
        <taxon>Cyanobacteriota</taxon>
        <taxon>Cyanophyceae</taxon>
        <taxon>Oculatellales</taxon>
        <taxon>Oculatellaceae</taxon>
        <taxon>Thermocoleostomius</taxon>
    </lineage>
</organism>
<dbReference type="SUPFAM" id="SSF48239">
    <property type="entry name" value="Terpenoid cyclases/Protein prenyltransferases"/>
    <property type="match status" value="1"/>
</dbReference>
<evidence type="ECO:0000313" key="1">
    <source>
        <dbReference type="EMBL" id="WAL59627.1"/>
    </source>
</evidence>
<dbReference type="AlphaFoldDB" id="A0A9E9C9I5"/>
<dbReference type="KEGG" id="tsin:OXH18_21025"/>
<evidence type="ECO:0008006" key="3">
    <source>
        <dbReference type="Google" id="ProtNLM"/>
    </source>
</evidence>
<protein>
    <recommendedName>
        <fullName evidence="3">Terpene cyclase/mutase family protein</fullName>
    </recommendedName>
</protein>
<proteinExistence type="predicted"/>
<dbReference type="EMBL" id="CP113797">
    <property type="protein sequence ID" value="WAL59627.1"/>
    <property type="molecule type" value="Genomic_DNA"/>
</dbReference>
<dbReference type="Proteomes" id="UP001163152">
    <property type="component" value="Chromosome"/>
</dbReference>
<gene>
    <name evidence="1" type="ORF">OXH18_21025</name>
</gene>
<accession>A0A9E9C9I5</accession>
<dbReference type="RefSeq" id="WP_268609421.1">
    <property type="nucleotide sequence ID" value="NZ_CP113797.1"/>
</dbReference>
<name>A0A9E9C9I5_9CYAN</name>
<keyword evidence="2" id="KW-1185">Reference proteome</keyword>
<dbReference type="InterPro" id="IPR008930">
    <property type="entry name" value="Terpenoid_cyclase/PrenylTrfase"/>
</dbReference>
<sequence>MQVDRQKDLFAYEALAQIPKILTLLDRNPHSPTYGCFDRNFWHYKIIDFPSGMAQEFVLPLALAYSTNVANNPFYRQPIIKQWVEAGIVYAANSAHSDGSCDDYFPYERAAGAAAFSLLAGIESYLRLGLSNPIVLEFFTKRADWLAEHQESGQLTNHQALIVLCLELLSRLLQTDRWNRAKVQRLELVHAWQNEEGWFQEYEGCDPGYHTLTIACLARIYKLNPNPRLQEALIKAVELADQFVHPDGSFGGEYTSRNTYNFFPHGFELVGRWMPEALAINDRFLQGLATGKAPCYADDHIIGHHTWNYLLAWHDFVDDRPELRPRTNERIWLKQAKLLIDRRDGTELYLALNKGGVFKLFRDGELIASDTQFSLQVQEGGKLRNAVGHLISDYTVEVEPNDILIRGQLGWAKQKQMTPQNLMILRVVMLTIGRFFPNLIRKTLQKILIVGKNDAPFQFSRQLHWRNGRWIVTDELKANDWKHVISAGIGCDQTSIYVVMSRTFQAGQLQPWIDLTKTVKQLRAGESLQVEREL</sequence>
<evidence type="ECO:0000313" key="2">
    <source>
        <dbReference type="Proteomes" id="UP001163152"/>
    </source>
</evidence>
<reference evidence="1" key="1">
    <citation type="submission" date="2022-12" db="EMBL/GenBank/DDBJ databases">
        <title>Polyphasic identification of a Novel Hot-Spring Cyanobacterium Ocullathermofonsia sinensis gen nov. sp. nov. and Genomic Insights on its Adaptations to the Thermal Habitat.</title>
        <authorList>
            <person name="Daroch M."/>
            <person name="Tang J."/>
            <person name="Jiang Y."/>
        </authorList>
    </citation>
    <scope>NUCLEOTIDE SEQUENCE</scope>
    <source>
        <strain evidence="1">PKUAC-SCTA174</strain>
    </source>
</reference>